<evidence type="ECO:0000259" key="11">
    <source>
        <dbReference type="Pfam" id="PF19282"/>
    </source>
</evidence>
<evidence type="ECO:0000256" key="9">
    <source>
        <dbReference type="RuleBase" id="RU366037"/>
    </source>
</evidence>
<dbReference type="EMBL" id="BQFW01000011">
    <property type="protein sequence ID" value="GJJ75579.1"/>
    <property type="molecule type" value="Genomic_DNA"/>
</dbReference>
<evidence type="ECO:0000313" key="13">
    <source>
        <dbReference type="Proteomes" id="UP000827284"/>
    </source>
</evidence>
<keyword evidence="7 9" id="KW-0694">RNA-binding</keyword>
<gene>
    <name evidence="12" type="ORF">EMPS_07937</name>
</gene>
<accession>A0A9P3LYU7</accession>
<dbReference type="GO" id="GO:0005643">
    <property type="term" value="C:nuclear pore"/>
    <property type="evidence" value="ECO:0007669"/>
    <property type="project" value="TreeGrafter"/>
</dbReference>
<dbReference type="PANTHER" id="PTHR15952:SF11">
    <property type="entry name" value="EXPORTIN-T"/>
    <property type="match status" value="1"/>
</dbReference>
<comment type="function">
    <text evidence="9">tRNA nucleus export receptor which facilitates tRNA translocation across the nuclear pore complex.</text>
</comment>
<dbReference type="GO" id="GO:0016363">
    <property type="term" value="C:nuclear matrix"/>
    <property type="evidence" value="ECO:0007669"/>
    <property type="project" value="TreeGrafter"/>
</dbReference>
<dbReference type="GO" id="GO:0000049">
    <property type="term" value="F:tRNA binding"/>
    <property type="evidence" value="ECO:0007669"/>
    <property type="project" value="UniProtKB-UniRule"/>
</dbReference>
<reference evidence="12" key="1">
    <citation type="submission" date="2021-11" db="EMBL/GenBank/DDBJ databases">
        <authorList>
            <person name="Herlambang A."/>
            <person name="Guo Y."/>
            <person name="Takashima Y."/>
            <person name="Nishizawa T."/>
        </authorList>
    </citation>
    <scope>NUCLEOTIDE SEQUENCE</scope>
    <source>
        <strain evidence="12">E1425</strain>
    </source>
</reference>
<evidence type="ECO:0000259" key="10">
    <source>
        <dbReference type="Pfam" id="PF08389"/>
    </source>
</evidence>
<proteinExistence type="inferred from homology"/>
<evidence type="ECO:0000256" key="8">
    <source>
        <dbReference type="ARBA" id="ARBA00023242"/>
    </source>
</evidence>
<dbReference type="InterPro" id="IPR045546">
    <property type="entry name" value="Exportin-T_C"/>
</dbReference>
<evidence type="ECO:0000256" key="4">
    <source>
        <dbReference type="ARBA" id="ARBA00022448"/>
    </source>
</evidence>
<evidence type="ECO:0000256" key="3">
    <source>
        <dbReference type="ARBA" id="ARBA00018928"/>
    </source>
</evidence>
<dbReference type="GO" id="GO:0071528">
    <property type="term" value="P:tRNA re-export from nucleus"/>
    <property type="evidence" value="ECO:0007669"/>
    <property type="project" value="UniProtKB-UniRule"/>
</dbReference>
<evidence type="ECO:0000313" key="12">
    <source>
        <dbReference type="EMBL" id="GJJ75579.1"/>
    </source>
</evidence>
<organism evidence="12 13">
    <name type="scientific">Entomortierella parvispora</name>
    <dbReference type="NCBI Taxonomy" id="205924"/>
    <lineage>
        <taxon>Eukaryota</taxon>
        <taxon>Fungi</taxon>
        <taxon>Fungi incertae sedis</taxon>
        <taxon>Mucoromycota</taxon>
        <taxon>Mortierellomycotina</taxon>
        <taxon>Mortierellomycetes</taxon>
        <taxon>Mortierellales</taxon>
        <taxon>Mortierellaceae</taxon>
        <taxon>Entomortierella</taxon>
    </lineage>
</organism>
<evidence type="ECO:0000256" key="5">
    <source>
        <dbReference type="ARBA" id="ARBA00022490"/>
    </source>
</evidence>
<keyword evidence="5 9" id="KW-0963">Cytoplasm</keyword>
<dbReference type="InterPro" id="IPR016024">
    <property type="entry name" value="ARM-type_fold"/>
</dbReference>
<dbReference type="Proteomes" id="UP000827284">
    <property type="component" value="Unassembled WGS sequence"/>
</dbReference>
<keyword evidence="6 9" id="KW-0820">tRNA-binding</keyword>
<dbReference type="InterPro" id="IPR013598">
    <property type="entry name" value="Exportin-1/Importin-b-like"/>
</dbReference>
<keyword evidence="4 9" id="KW-0813">Transport</keyword>
<dbReference type="PANTHER" id="PTHR15952">
    <property type="entry name" value="EXPORTIN-T/LOS1"/>
    <property type="match status" value="1"/>
</dbReference>
<evidence type="ECO:0000256" key="2">
    <source>
        <dbReference type="ARBA" id="ARBA00009466"/>
    </source>
</evidence>
<keyword evidence="8 9" id="KW-0539">Nucleus</keyword>
<protein>
    <recommendedName>
        <fullName evidence="3 9">Exportin-T</fullName>
    </recommendedName>
    <alternativeName>
        <fullName evidence="9">Exportin(tRNA)</fullName>
    </alternativeName>
    <alternativeName>
        <fullName evidence="9">tRNA exportin</fullName>
    </alternativeName>
</protein>
<feature type="domain" description="Exportin-T C-terminal" evidence="11">
    <location>
        <begin position="339"/>
        <end position="1115"/>
    </location>
</feature>
<dbReference type="AlphaFoldDB" id="A0A9P3LYU7"/>
<dbReference type="OrthoDB" id="26399at2759"/>
<comment type="similarity">
    <text evidence="2 9">Belongs to the exportin family.</text>
</comment>
<dbReference type="InterPro" id="IPR011989">
    <property type="entry name" value="ARM-like"/>
</dbReference>
<evidence type="ECO:0000256" key="6">
    <source>
        <dbReference type="ARBA" id="ARBA00022555"/>
    </source>
</evidence>
<dbReference type="SUPFAM" id="SSF48371">
    <property type="entry name" value="ARM repeat"/>
    <property type="match status" value="1"/>
</dbReference>
<sequence length="1117" mass="123812">MDHIEEAVACALSPNADPALKQQAMQYCEQVKASQDGWQSCLTLYIREPKSTPETRMFCLQVVEEVLMTRSNTLDESRLNYFRQTFMDYIQREFVNGGVDNTLSTDPSYLKNKFAHAVALLFRQTYLKSWTTFFSEMLALIAPLPQSSGKSNMKMVDLFLRILMSIDEEVVNTLTSRTSSKEENTLNINIKDRMREQDVPRLANAWYELLTEYKERSLDFAEMLLRIVGVYVAWIDISLIVNERFVSVIYGFLVSTSIRNAAADCLTDIVKKGMKPLDKLQLISILGIVDVLQQLDLSSDSEFRERVARLVNNLGLQLCQIWQDTNPQANSNYPPTANPTAYTHISHLVPILLQFLRDEDDSVSEAVFGFLRETLNMFKTIKKATGSLPQEQKVLMRQILESIVMKMKYGEDMEWVCVAIAGGQESVGTIGEDSIGDEDMLNFLELRRELKRFYDQIATLSASLTTAFLHSAVTTTLTTYVTEKASGATLTSDWRDLELALYLLYLYGEAIKGVPQFAIVPPSVGANGGKIVHPVAQPGAPLTPLGECLFEMVKSGVSSYPHPSVSANFFEIACRYNNFFDVRPDCIPDVLEAFVDARGLHHPIAANRARAWYLFWRFSKDLKFKLTPYVETVLNSVQDVLTVEAPLPPVLNSDFDLSTFKDSAFETKTYLFEAVGLLISQESIPAQQQFEYLSVVVNPLLTEIQKNLEACQSIQQSSNGCIGGGSGVAAGSPRHRDLELVWVLHHRLMAVGSVAKGFPDVMNIKKAAANAAASGGSPVVGGSGPCGQIFKQVAEITVVALETLSRFEVIRSASRFTFGRLINCLGQDVQPYLPTLITGLLQECSIAELVEFLPFMGQVAHKFKTTIMSILDGLLFPLVQKVFFFLNQVPSGTDEAMALAELRKSYLAFLMGLFSSELENVLITETNSPHLDLIMQSVLHYAQDMSDVPVSRMAFGILLKAVNSWGGQGESSAAAIPSSTSAATIANGGGGITKKTIASRINGSNGATGPNGEKMEAPGFYQFMYEHILRITFEVPMKSNFDLADGQSVLVLGEIAGLQKAMALKQGEAFLTFLSQVYLPSIHCPAELAQEYAQALQQLEAKQFKKYFQAFIQRSRS</sequence>
<feature type="domain" description="Exportin-1/Importin-beta-like" evidence="10">
    <location>
        <begin position="107"/>
        <end position="266"/>
    </location>
</feature>
<dbReference type="Pfam" id="PF19282">
    <property type="entry name" value="Exportin-T"/>
    <property type="match status" value="1"/>
</dbReference>
<dbReference type="Pfam" id="PF08389">
    <property type="entry name" value="Xpo1"/>
    <property type="match status" value="1"/>
</dbReference>
<evidence type="ECO:0000256" key="7">
    <source>
        <dbReference type="ARBA" id="ARBA00022884"/>
    </source>
</evidence>
<keyword evidence="13" id="KW-1185">Reference proteome</keyword>
<dbReference type="InterPro" id="IPR040017">
    <property type="entry name" value="XPOT"/>
</dbReference>
<evidence type="ECO:0000256" key="1">
    <source>
        <dbReference type="ARBA" id="ARBA00004496"/>
    </source>
</evidence>
<dbReference type="GO" id="GO:0031267">
    <property type="term" value="F:small GTPase binding"/>
    <property type="evidence" value="ECO:0007669"/>
    <property type="project" value="InterPro"/>
</dbReference>
<name>A0A9P3LYU7_9FUNG</name>
<reference evidence="12" key="2">
    <citation type="journal article" date="2022" name="Microbiol. Resour. Announc.">
        <title>Whole-Genome Sequence of Entomortierella parvispora E1425, a Mucoromycotan Fungus Associated with Burkholderiaceae-Related Endosymbiotic Bacteria.</title>
        <authorList>
            <person name="Herlambang A."/>
            <person name="Guo Y."/>
            <person name="Takashima Y."/>
            <person name="Narisawa K."/>
            <person name="Ohta H."/>
            <person name="Nishizawa T."/>
        </authorList>
    </citation>
    <scope>NUCLEOTIDE SEQUENCE</scope>
    <source>
        <strain evidence="12">E1425</strain>
    </source>
</reference>
<comment type="caution">
    <text evidence="12">The sequence shown here is derived from an EMBL/GenBank/DDBJ whole genome shotgun (WGS) entry which is preliminary data.</text>
</comment>
<dbReference type="GO" id="GO:0005737">
    <property type="term" value="C:cytoplasm"/>
    <property type="evidence" value="ECO:0007669"/>
    <property type="project" value="UniProtKB-SubCell"/>
</dbReference>
<comment type="subcellular location">
    <subcellularLocation>
        <location evidence="1 9">Cytoplasm</location>
    </subcellularLocation>
    <subcellularLocation>
        <location evidence="9">Nucleus</location>
    </subcellularLocation>
    <text evidence="9">Shuttles between the nucleus and the cytoplasm.</text>
</comment>
<dbReference type="Gene3D" id="1.25.10.10">
    <property type="entry name" value="Leucine-rich Repeat Variant"/>
    <property type="match status" value="1"/>
</dbReference>